<sequence>MGYAVLRDEGRAQPLDQRAFRDALGRFATGVTVVTSRTRSGRICGVTVNSFSSLSLDPPLVLWSLAASSSSHAAFDEASHFVVHVLAEGQDGLARQFARSGIDRFAGIETEEGPQGIPMLPGVAARFECRMLYRYWGGDHVIFVGRVDGFTQAPECAPLVFHAGAMRRLEADERL</sequence>
<dbReference type="SMART" id="SM00903">
    <property type="entry name" value="Flavin_Reduct"/>
    <property type="match status" value="1"/>
</dbReference>
<dbReference type="Gene3D" id="2.30.110.10">
    <property type="entry name" value="Electron Transport, Fmn-binding Protein, Chain A"/>
    <property type="match status" value="1"/>
</dbReference>
<name>A0A4D7B513_9HYPH</name>
<dbReference type="Pfam" id="PF01613">
    <property type="entry name" value="Flavin_Reduct"/>
    <property type="match status" value="1"/>
</dbReference>
<evidence type="ECO:0000313" key="5">
    <source>
        <dbReference type="Proteomes" id="UP000298781"/>
    </source>
</evidence>
<keyword evidence="2" id="KW-0560">Oxidoreductase</keyword>
<feature type="domain" description="Flavin reductase like" evidence="3">
    <location>
        <begin position="24"/>
        <end position="168"/>
    </location>
</feature>
<dbReference type="InterPro" id="IPR012349">
    <property type="entry name" value="Split_barrel_FMN-bd"/>
</dbReference>
<gene>
    <name evidence="4" type="ORF">E8M01_03120</name>
</gene>
<dbReference type="InterPro" id="IPR050268">
    <property type="entry name" value="NADH-dep_flavin_reductase"/>
</dbReference>
<dbReference type="RefSeq" id="WP_136958771.1">
    <property type="nucleotide sequence ID" value="NZ_CP039690.1"/>
</dbReference>
<evidence type="ECO:0000256" key="2">
    <source>
        <dbReference type="ARBA" id="ARBA00023002"/>
    </source>
</evidence>
<dbReference type="AlphaFoldDB" id="A0A4D7B513"/>
<organism evidence="4 5">
    <name type="scientific">Phreatobacter stygius</name>
    <dbReference type="NCBI Taxonomy" id="1940610"/>
    <lineage>
        <taxon>Bacteria</taxon>
        <taxon>Pseudomonadati</taxon>
        <taxon>Pseudomonadota</taxon>
        <taxon>Alphaproteobacteria</taxon>
        <taxon>Hyphomicrobiales</taxon>
        <taxon>Phreatobacteraceae</taxon>
        <taxon>Phreatobacter</taxon>
    </lineage>
</organism>
<dbReference type="GO" id="GO:0042602">
    <property type="term" value="F:riboflavin reductase (NADPH) activity"/>
    <property type="evidence" value="ECO:0007669"/>
    <property type="project" value="TreeGrafter"/>
</dbReference>
<protein>
    <submittedName>
        <fullName evidence="4">Flavin reductase family protein</fullName>
    </submittedName>
</protein>
<dbReference type="Proteomes" id="UP000298781">
    <property type="component" value="Chromosome"/>
</dbReference>
<dbReference type="GO" id="GO:0010181">
    <property type="term" value="F:FMN binding"/>
    <property type="evidence" value="ECO:0007669"/>
    <property type="project" value="InterPro"/>
</dbReference>
<dbReference type="SUPFAM" id="SSF50475">
    <property type="entry name" value="FMN-binding split barrel"/>
    <property type="match status" value="1"/>
</dbReference>
<comment type="similarity">
    <text evidence="1">Belongs to the non-flavoprotein flavin reductase family.</text>
</comment>
<evidence type="ECO:0000259" key="3">
    <source>
        <dbReference type="SMART" id="SM00903"/>
    </source>
</evidence>
<keyword evidence="5" id="KW-1185">Reference proteome</keyword>
<evidence type="ECO:0000256" key="1">
    <source>
        <dbReference type="ARBA" id="ARBA00008898"/>
    </source>
</evidence>
<dbReference type="InterPro" id="IPR002563">
    <property type="entry name" value="Flavin_Rdtase-like_dom"/>
</dbReference>
<dbReference type="PANTHER" id="PTHR30466:SF11">
    <property type="entry name" value="FLAVIN-DEPENDENT MONOOXYGENASE, REDUCTASE SUBUNIT HSAB"/>
    <property type="match status" value="1"/>
</dbReference>
<accession>A0A4D7B513</accession>
<dbReference type="KEGG" id="pstg:E8M01_03120"/>
<evidence type="ECO:0000313" key="4">
    <source>
        <dbReference type="EMBL" id="QCI63312.1"/>
    </source>
</evidence>
<dbReference type="EMBL" id="CP039690">
    <property type="protein sequence ID" value="QCI63312.1"/>
    <property type="molecule type" value="Genomic_DNA"/>
</dbReference>
<dbReference type="OrthoDB" id="9792858at2"/>
<reference evidence="4 5" key="1">
    <citation type="submission" date="2019-04" db="EMBL/GenBank/DDBJ databases">
        <title>Phreatobacter aquaticus sp. nov.</title>
        <authorList>
            <person name="Choi A."/>
        </authorList>
    </citation>
    <scope>NUCLEOTIDE SEQUENCE [LARGE SCALE GENOMIC DNA]</scope>
    <source>
        <strain evidence="4 5">KCTC 52518</strain>
    </source>
</reference>
<proteinExistence type="inferred from homology"/>
<dbReference type="PANTHER" id="PTHR30466">
    <property type="entry name" value="FLAVIN REDUCTASE"/>
    <property type="match status" value="1"/>
</dbReference>